<feature type="compositionally biased region" description="Basic and acidic residues" evidence="6">
    <location>
        <begin position="452"/>
        <end position="467"/>
    </location>
</feature>
<feature type="transmembrane region" description="Helical" evidence="7">
    <location>
        <begin position="307"/>
        <end position="328"/>
    </location>
</feature>
<dbReference type="PRINTS" id="PR01036">
    <property type="entry name" value="TCRTETB"/>
</dbReference>
<name>A0ABW0GLW2_9MICO</name>
<dbReference type="InterPro" id="IPR020846">
    <property type="entry name" value="MFS_dom"/>
</dbReference>
<evidence type="ECO:0000256" key="5">
    <source>
        <dbReference type="ARBA" id="ARBA00023136"/>
    </source>
</evidence>
<evidence type="ECO:0000256" key="7">
    <source>
        <dbReference type="SAM" id="Phobius"/>
    </source>
</evidence>
<feature type="transmembrane region" description="Helical" evidence="7">
    <location>
        <begin position="233"/>
        <end position="252"/>
    </location>
</feature>
<dbReference type="InterPro" id="IPR036259">
    <property type="entry name" value="MFS_trans_sf"/>
</dbReference>
<dbReference type="Gene3D" id="1.20.1720.10">
    <property type="entry name" value="Multidrug resistance protein D"/>
    <property type="match status" value="1"/>
</dbReference>
<feature type="transmembrane region" description="Helical" evidence="7">
    <location>
        <begin position="422"/>
        <end position="443"/>
    </location>
</feature>
<evidence type="ECO:0000256" key="6">
    <source>
        <dbReference type="SAM" id="MobiDB-lite"/>
    </source>
</evidence>
<keyword evidence="3 7" id="KW-0812">Transmembrane</keyword>
<feature type="transmembrane region" description="Helical" evidence="7">
    <location>
        <begin position="207"/>
        <end position="227"/>
    </location>
</feature>
<keyword evidence="5 7" id="KW-0472">Membrane</keyword>
<feature type="transmembrane region" description="Helical" evidence="7">
    <location>
        <begin position="340"/>
        <end position="359"/>
    </location>
</feature>
<gene>
    <name evidence="9" type="ORF">ACFPJ6_08805</name>
</gene>
<feature type="transmembrane region" description="Helical" evidence="7">
    <location>
        <begin position="58"/>
        <end position="78"/>
    </location>
</feature>
<dbReference type="Proteomes" id="UP001596122">
    <property type="component" value="Unassembled WGS sequence"/>
</dbReference>
<reference evidence="10" key="1">
    <citation type="journal article" date="2019" name="Int. J. Syst. Evol. Microbiol.">
        <title>The Global Catalogue of Microorganisms (GCM) 10K type strain sequencing project: providing services to taxonomists for standard genome sequencing and annotation.</title>
        <authorList>
            <consortium name="The Broad Institute Genomics Platform"/>
            <consortium name="The Broad Institute Genome Sequencing Center for Infectious Disease"/>
            <person name="Wu L."/>
            <person name="Ma J."/>
        </authorList>
    </citation>
    <scope>NUCLEOTIDE SEQUENCE [LARGE SCALE GENOMIC DNA]</scope>
    <source>
        <strain evidence="10">CCUG 43114</strain>
    </source>
</reference>
<comment type="subcellular location">
    <subcellularLocation>
        <location evidence="1">Cell inner membrane</location>
        <topology evidence="1">Multi-pass membrane protein</topology>
    </subcellularLocation>
</comment>
<feature type="transmembrane region" description="Helical" evidence="7">
    <location>
        <begin position="153"/>
        <end position="173"/>
    </location>
</feature>
<evidence type="ECO:0000256" key="1">
    <source>
        <dbReference type="ARBA" id="ARBA00004429"/>
    </source>
</evidence>
<evidence type="ECO:0000313" key="10">
    <source>
        <dbReference type="Proteomes" id="UP001596122"/>
    </source>
</evidence>
<keyword evidence="2" id="KW-0813">Transport</keyword>
<dbReference type="EMBL" id="JBHSLD010000007">
    <property type="protein sequence ID" value="MFC5380888.1"/>
    <property type="molecule type" value="Genomic_DNA"/>
</dbReference>
<proteinExistence type="predicted"/>
<dbReference type="Pfam" id="PF07690">
    <property type="entry name" value="MFS_1"/>
    <property type="match status" value="1"/>
</dbReference>
<evidence type="ECO:0000256" key="3">
    <source>
        <dbReference type="ARBA" id="ARBA00022692"/>
    </source>
</evidence>
<comment type="caution">
    <text evidence="9">The sequence shown here is derived from an EMBL/GenBank/DDBJ whole genome shotgun (WGS) entry which is preliminary data.</text>
</comment>
<feature type="transmembrane region" description="Helical" evidence="7">
    <location>
        <begin position="393"/>
        <end position="416"/>
    </location>
</feature>
<accession>A0ABW0GLW2</accession>
<dbReference type="PANTHER" id="PTHR23501">
    <property type="entry name" value="MAJOR FACILITATOR SUPERFAMILY"/>
    <property type="match status" value="1"/>
</dbReference>
<keyword evidence="4 7" id="KW-1133">Transmembrane helix</keyword>
<evidence type="ECO:0000256" key="2">
    <source>
        <dbReference type="ARBA" id="ARBA00022448"/>
    </source>
</evidence>
<dbReference type="RefSeq" id="WP_340267465.1">
    <property type="nucleotide sequence ID" value="NZ_JBBEOG010000002.1"/>
</dbReference>
<feature type="transmembrane region" description="Helical" evidence="7">
    <location>
        <begin position="273"/>
        <end position="295"/>
    </location>
</feature>
<evidence type="ECO:0000313" key="9">
    <source>
        <dbReference type="EMBL" id="MFC5380888.1"/>
    </source>
</evidence>
<evidence type="ECO:0000259" key="8">
    <source>
        <dbReference type="PROSITE" id="PS50850"/>
    </source>
</evidence>
<dbReference type="SUPFAM" id="SSF103473">
    <property type="entry name" value="MFS general substrate transporter"/>
    <property type="match status" value="1"/>
</dbReference>
<dbReference type="PANTHER" id="PTHR23501:SF191">
    <property type="entry name" value="VACUOLAR BASIC AMINO ACID TRANSPORTER 4"/>
    <property type="match status" value="1"/>
</dbReference>
<keyword evidence="10" id="KW-1185">Reference proteome</keyword>
<feature type="transmembrane region" description="Helical" evidence="7">
    <location>
        <begin position="122"/>
        <end position="141"/>
    </location>
</feature>
<dbReference type="PROSITE" id="PS50850">
    <property type="entry name" value="MFS"/>
    <property type="match status" value="1"/>
</dbReference>
<dbReference type="InterPro" id="IPR011701">
    <property type="entry name" value="MFS"/>
</dbReference>
<sequence length="467" mass="45963">MRTSPEPGPPGLAPAAAWTPTRAAVVLGVLWGLDSLGTSAASVVIGPLSDELGLGTAGSAWVLTAFALTFAASTAVWGRVADSVGVRGPFVLGVVLLCVGAGVAAAATTFEVLLLGRLVQGVGAGAVPVLATTTLSARFAGRDRAVALGRTNSVVLVLTSLGPLLGGTLGVVVGWRAAILLPVLCLLLLPVAYRFTPARGTGAPVDVVGAGLVAGSAAALLAVVQTVGDPSAVTAGAALVLVPLLAVLALRVRRHPDGFVPLAVLREDVVLRAGVAAAAMPVVYFAGLVAVPLQLAARGWDPLQNGLLLLPGALLGATVSFNSARVLARLGRRGTATLGLGLSVVGGLVSAGVGFSPWLAGVGFVGMSTGYALAQPSLVGSVAAAVGDGLRGAALGLFTLVFFIGAGLGSAVVGGLGDLLGLPGALAVAALAPVVAIGVLATARPSAAWDGRAGDPHAPRDERRLQR</sequence>
<dbReference type="Gene3D" id="1.20.1250.20">
    <property type="entry name" value="MFS general substrate transporter like domains"/>
    <property type="match status" value="1"/>
</dbReference>
<feature type="transmembrane region" description="Helical" evidence="7">
    <location>
        <begin position="179"/>
        <end position="195"/>
    </location>
</feature>
<feature type="transmembrane region" description="Helical" evidence="7">
    <location>
        <begin position="90"/>
        <end position="110"/>
    </location>
</feature>
<protein>
    <submittedName>
        <fullName evidence="9">MFS transporter</fullName>
    </submittedName>
</protein>
<organism evidence="9 10">
    <name type="scientific">Aquipuribacter nitratireducens</name>
    <dbReference type="NCBI Taxonomy" id="650104"/>
    <lineage>
        <taxon>Bacteria</taxon>
        <taxon>Bacillati</taxon>
        <taxon>Actinomycetota</taxon>
        <taxon>Actinomycetes</taxon>
        <taxon>Micrococcales</taxon>
        <taxon>Intrasporangiaceae</taxon>
        <taxon>Aquipuribacter</taxon>
    </lineage>
</organism>
<feature type="region of interest" description="Disordered" evidence="6">
    <location>
        <begin position="448"/>
        <end position="467"/>
    </location>
</feature>
<evidence type="ECO:0000256" key="4">
    <source>
        <dbReference type="ARBA" id="ARBA00022989"/>
    </source>
</evidence>
<feature type="domain" description="Major facilitator superfamily (MFS) profile" evidence="8">
    <location>
        <begin position="23"/>
        <end position="448"/>
    </location>
</feature>
<feature type="transmembrane region" description="Helical" evidence="7">
    <location>
        <begin position="365"/>
        <end position="386"/>
    </location>
</feature>